<accession>A0A955KWJ0</accession>
<evidence type="ECO:0000259" key="7">
    <source>
        <dbReference type="SMART" id="SM00278"/>
    </source>
</evidence>
<dbReference type="Gene3D" id="2.40.50.140">
    <property type="entry name" value="Nucleic acid-binding proteins"/>
    <property type="match status" value="1"/>
</dbReference>
<evidence type="ECO:0000313" key="9">
    <source>
        <dbReference type="Proteomes" id="UP000741282"/>
    </source>
</evidence>
<evidence type="ECO:0000256" key="5">
    <source>
        <dbReference type="ARBA" id="ARBA00023204"/>
    </source>
</evidence>
<dbReference type="InterPro" id="IPR010994">
    <property type="entry name" value="RuvA_2-like"/>
</dbReference>
<dbReference type="Pfam" id="PF01330">
    <property type="entry name" value="RuvA_N"/>
    <property type="match status" value="1"/>
</dbReference>
<evidence type="ECO:0000256" key="3">
    <source>
        <dbReference type="ARBA" id="ARBA00023125"/>
    </source>
</evidence>
<dbReference type="GO" id="GO:0006310">
    <property type="term" value="P:DNA recombination"/>
    <property type="evidence" value="ECO:0007669"/>
    <property type="project" value="UniProtKB-UniRule"/>
</dbReference>
<proteinExistence type="inferred from homology"/>
<keyword evidence="8" id="KW-0378">Hydrolase</keyword>
<dbReference type="SUPFAM" id="SSF50249">
    <property type="entry name" value="Nucleic acid-binding proteins"/>
    <property type="match status" value="1"/>
</dbReference>
<reference evidence="8" key="1">
    <citation type="submission" date="2020-04" db="EMBL/GenBank/DDBJ databases">
        <authorList>
            <person name="Zhang T."/>
        </authorList>
    </citation>
    <scope>NUCLEOTIDE SEQUENCE</scope>
    <source>
        <strain evidence="8">HKST-UBA17</strain>
    </source>
</reference>
<dbReference type="GO" id="GO:0005524">
    <property type="term" value="F:ATP binding"/>
    <property type="evidence" value="ECO:0007669"/>
    <property type="project" value="InterPro"/>
</dbReference>
<evidence type="ECO:0000256" key="4">
    <source>
        <dbReference type="ARBA" id="ARBA00023172"/>
    </source>
</evidence>
<dbReference type="GO" id="GO:0000400">
    <property type="term" value="F:four-way junction DNA binding"/>
    <property type="evidence" value="ECO:0007669"/>
    <property type="project" value="UniProtKB-UniRule"/>
</dbReference>
<dbReference type="Gene3D" id="1.10.150.20">
    <property type="entry name" value="5' to 3' exonuclease, C-terminal subdomain"/>
    <property type="match status" value="1"/>
</dbReference>
<dbReference type="Pfam" id="PF14520">
    <property type="entry name" value="HHH_5"/>
    <property type="match status" value="1"/>
</dbReference>
<organism evidence="8 9">
    <name type="scientific">Candidatus Dojkabacteria bacterium</name>
    <dbReference type="NCBI Taxonomy" id="2099670"/>
    <lineage>
        <taxon>Bacteria</taxon>
        <taxon>Candidatus Dojkabacteria</taxon>
    </lineage>
</organism>
<feature type="domain" description="Helix-hairpin-helix DNA-binding motif class 1" evidence="7">
    <location>
        <begin position="97"/>
        <end position="116"/>
    </location>
</feature>
<keyword evidence="3 6" id="KW-0238">DNA-binding</keyword>
<comment type="caution">
    <text evidence="8">The sequence shown here is derived from an EMBL/GenBank/DDBJ whole genome shotgun (WGS) entry which is preliminary data.</text>
</comment>
<evidence type="ECO:0000313" key="8">
    <source>
        <dbReference type="EMBL" id="MCA9376652.1"/>
    </source>
</evidence>
<dbReference type="InterPro" id="IPR013849">
    <property type="entry name" value="DNA_helicase_Holl-junc_RuvA_I"/>
</dbReference>
<dbReference type="InterPro" id="IPR003583">
    <property type="entry name" value="Hlx-hairpin-Hlx_DNA-bd_motif"/>
</dbReference>
<comment type="subunit">
    <text evidence="6">Homotetramer. Forms an RuvA(8)-RuvB(12)-Holliday junction (HJ) complex. HJ DNA is sandwiched between 2 RuvA tetramers; dsDNA enters through RuvA and exits via RuvB. An RuvB hexamer assembles on each DNA strand where it exits the tetramer. Each RuvB hexamer is contacted by two RuvA subunits (via domain III) on 2 adjacent RuvB subunits; this complex drives branch migration. In the full resolvosome a probable DNA-RuvA(4)-RuvB(12)-RuvC(2) complex forms which resolves the HJ.</text>
</comment>
<keyword evidence="5 6" id="KW-0234">DNA repair</keyword>
<dbReference type="InterPro" id="IPR000085">
    <property type="entry name" value="RuvA"/>
</dbReference>
<dbReference type="GO" id="GO:0048476">
    <property type="term" value="C:Holliday junction resolvase complex"/>
    <property type="evidence" value="ECO:0007669"/>
    <property type="project" value="UniProtKB-UniRule"/>
</dbReference>
<evidence type="ECO:0000256" key="1">
    <source>
        <dbReference type="ARBA" id="ARBA00022490"/>
    </source>
</evidence>
<dbReference type="GO" id="GO:0009378">
    <property type="term" value="F:four-way junction helicase activity"/>
    <property type="evidence" value="ECO:0007669"/>
    <property type="project" value="InterPro"/>
</dbReference>
<comment type="similarity">
    <text evidence="6">Belongs to the RuvA family.</text>
</comment>
<dbReference type="GO" id="GO:0005737">
    <property type="term" value="C:cytoplasm"/>
    <property type="evidence" value="ECO:0007669"/>
    <property type="project" value="UniProtKB-SubCell"/>
</dbReference>
<comment type="caution">
    <text evidence="6">Lacks conserved residue(s) required for the propagation of feature annotation.</text>
</comment>
<keyword evidence="1 6" id="KW-0963">Cytoplasm</keyword>
<keyword evidence="2 6" id="KW-0227">DNA damage</keyword>
<reference evidence="8" key="2">
    <citation type="journal article" date="2021" name="Microbiome">
        <title>Successional dynamics and alternative stable states in a saline activated sludge microbial community over 9 years.</title>
        <authorList>
            <person name="Wang Y."/>
            <person name="Ye J."/>
            <person name="Ju F."/>
            <person name="Liu L."/>
            <person name="Boyd J.A."/>
            <person name="Deng Y."/>
            <person name="Parks D.H."/>
            <person name="Jiang X."/>
            <person name="Yin X."/>
            <person name="Woodcroft B.J."/>
            <person name="Tyson G.W."/>
            <person name="Hugenholtz P."/>
            <person name="Polz M.F."/>
            <person name="Zhang T."/>
        </authorList>
    </citation>
    <scope>NUCLEOTIDE SEQUENCE</scope>
    <source>
        <strain evidence="8">HKST-UBA17</strain>
    </source>
</reference>
<gene>
    <name evidence="6 8" type="primary">ruvA</name>
    <name evidence="8" type="ORF">KC685_01900</name>
</gene>
<feature type="domain" description="Helix-hairpin-helix DNA-binding motif class 1" evidence="7">
    <location>
        <begin position="62"/>
        <end position="81"/>
    </location>
</feature>
<keyword evidence="4 6" id="KW-0233">DNA recombination</keyword>
<comment type="subcellular location">
    <subcellularLocation>
        <location evidence="6">Cytoplasm</location>
    </subcellularLocation>
</comment>
<dbReference type="SUPFAM" id="SSF47781">
    <property type="entry name" value="RuvA domain 2-like"/>
    <property type="match status" value="1"/>
</dbReference>
<sequence>MISNLKYLDLITVSGVGYRVTVPANEFPGAKGEVVVYTSMQVREDSQTLYGFERASTRDFFEILIGVSGIGPKIGISILATYPEEKVKQLILETDHKSLSKVSGLGPKGAKKIILELAGELSSVNEEEADARNLEMIKDMKQALRTLGFKGEEMESMVKKAHTLLEEDMEMNVEDLLAHVLRG</sequence>
<evidence type="ECO:0000256" key="6">
    <source>
        <dbReference type="HAMAP-Rule" id="MF_00031"/>
    </source>
</evidence>
<dbReference type="GO" id="GO:0006281">
    <property type="term" value="P:DNA repair"/>
    <property type="evidence" value="ECO:0007669"/>
    <property type="project" value="UniProtKB-UniRule"/>
</dbReference>
<dbReference type="EMBL" id="JAGQLN010000005">
    <property type="protein sequence ID" value="MCA9376652.1"/>
    <property type="molecule type" value="Genomic_DNA"/>
</dbReference>
<dbReference type="GO" id="GO:0016787">
    <property type="term" value="F:hydrolase activity"/>
    <property type="evidence" value="ECO:0007669"/>
    <property type="project" value="UniProtKB-KW"/>
</dbReference>
<name>A0A955KWJ0_9BACT</name>
<protein>
    <recommendedName>
        <fullName evidence="6">Holliday junction branch migration complex subunit RuvA</fullName>
    </recommendedName>
</protein>
<feature type="region of interest" description="Domain III" evidence="6">
    <location>
        <begin position="132"/>
        <end position="183"/>
    </location>
</feature>
<dbReference type="SMART" id="SM00278">
    <property type="entry name" value="HhH1"/>
    <property type="match status" value="2"/>
</dbReference>
<dbReference type="InterPro" id="IPR012340">
    <property type="entry name" value="NA-bd_OB-fold"/>
</dbReference>
<evidence type="ECO:0000256" key="2">
    <source>
        <dbReference type="ARBA" id="ARBA00022763"/>
    </source>
</evidence>
<comment type="domain">
    <text evidence="6">Has three domains with a flexible linker between the domains II and III and assumes an 'L' shape. Domain III is highly mobile and contacts RuvB.</text>
</comment>
<dbReference type="AlphaFoldDB" id="A0A955KWJ0"/>
<dbReference type="HAMAP" id="MF_00031">
    <property type="entry name" value="DNA_HJ_migration_RuvA"/>
    <property type="match status" value="1"/>
</dbReference>
<dbReference type="NCBIfam" id="TIGR00084">
    <property type="entry name" value="ruvA"/>
    <property type="match status" value="1"/>
</dbReference>
<dbReference type="Proteomes" id="UP000741282">
    <property type="component" value="Unassembled WGS sequence"/>
</dbReference>
<comment type="function">
    <text evidence="6">The RuvA-RuvB-RuvC complex processes Holliday junction (HJ) DNA during genetic recombination and DNA repair, while the RuvA-RuvB complex plays an important role in the rescue of blocked DNA replication forks via replication fork reversal (RFR). RuvA specifically binds to HJ cruciform DNA, conferring on it an open structure. The RuvB hexamer acts as an ATP-dependent pump, pulling dsDNA into and through the RuvAB complex. HJ branch migration allows RuvC to scan DNA until it finds its consensus sequence, where it cleaves and resolves the cruciform DNA.</text>
</comment>